<evidence type="ECO:0000313" key="1">
    <source>
        <dbReference type="EMBL" id="PKY49593.1"/>
    </source>
</evidence>
<reference evidence="1 2" key="1">
    <citation type="submission" date="2015-10" db="EMBL/GenBank/DDBJ databases">
        <title>Genome analyses suggest a sexual origin of heterokaryosis in a supposedly ancient asexual fungus.</title>
        <authorList>
            <person name="Ropars J."/>
            <person name="Sedzielewska K."/>
            <person name="Noel J."/>
            <person name="Charron P."/>
            <person name="Farinelli L."/>
            <person name="Marton T."/>
            <person name="Kruger M."/>
            <person name="Pelin A."/>
            <person name="Brachmann A."/>
            <person name="Corradi N."/>
        </authorList>
    </citation>
    <scope>NUCLEOTIDE SEQUENCE [LARGE SCALE GENOMIC DNA]</scope>
    <source>
        <strain evidence="1 2">A4</strain>
    </source>
</reference>
<sequence>MSETSTPYTPASISTTVAENEMVSLAEEIKKYKTESLIKYLRKEEDLDLDDDNLKIFRKQKIMGRNFLKMSKKDLSEVLAEYGLDSDGQDWHFLLYSPGKISKASDTAYSIEFTKKALDPNSNSYKSLCNSVKEVLEIVIVGLLKDRACAEKEPDRKRARIEELSFEKINV</sequence>
<evidence type="ECO:0008006" key="3">
    <source>
        <dbReference type="Google" id="ProtNLM"/>
    </source>
</evidence>
<name>A0A2I1GSG8_9GLOM</name>
<dbReference type="InterPro" id="IPR013761">
    <property type="entry name" value="SAM/pointed_sf"/>
</dbReference>
<keyword evidence="2" id="KW-1185">Reference proteome</keyword>
<protein>
    <recommendedName>
        <fullName evidence="3">SAM domain-containing protein</fullName>
    </recommendedName>
</protein>
<gene>
    <name evidence="1" type="ORF">RhiirA4_465642</name>
</gene>
<dbReference type="Proteomes" id="UP000234323">
    <property type="component" value="Unassembled WGS sequence"/>
</dbReference>
<dbReference type="Gene3D" id="1.10.150.50">
    <property type="entry name" value="Transcription Factor, Ets-1"/>
    <property type="match status" value="1"/>
</dbReference>
<dbReference type="VEuPathDB" id="FungiDB:FUN_012505"/>
<proteinExistence type="predicted"/>
<comment type="caution">
    <text evidence="1">The sequence shown here is derived from an EMBL/GenBank/DDBJ whole genome shotgun (WGS) entry which is preliminary data.</text>
</comment>
<dbReference type="AlphaFoldDB" id="A0A2I1GSG8"/>
<dbReference type="EMBL" id="LLXI01000761">
    <property type="protein sequence ID" value="PKY49593.1"/>
    <property type="molecule type" value="Genomic_DNA"/>
</dbReference>
<evidence type="ECO:0000313" key="2">
    <source>
        <dbReference type="Proteomes" id="UP000234323"/>
    </source>
</evidence>
<accession>A0A2I1GSG8</accession>
<organism evidence="1 2">
    <name type="scientific">Rhizophagus irregularis</name>
    <dbReference type="NCBI Taxonomy" id="588596"/>
    <lineage>
        <taxon>Eukaryota</taxon>
        <taxon>Fungi</taxon>
        <taxon>Fungi incertae sedis</taxon>
        <taxon>Mucoromycota</taxon>
        <taxon>Glomeromycotina</taxon>
        <taxon>Glomeromycetes</taxon>
        <taxon>Glomerales</taxon>
        <taxon>Glomeraceae</taxon>
        <taxon>Rhizophagus</taxon>
    </lineage>
</organism>